<accession>A0A9P0HH26</accession>
<dbReference type="AlphaFoldDB" id="A0A9P0HH26"/>
<evidence type="ECO:0000313" key="1">
    <source>
        <dbReference type="EMBL" id="CAH1401647.1"/>
    </source>
</evidence>
<gene>
    <name evidence="1" type="ORF">NEZAVI_LOCUS10622</name>
</gene>
<name>A0A9P0HH26_NEZVI</name>
<organism evidence="1 2">
    <name type="scientific">Nezara viridula</name>
    <name type="common">Southern green stink bug</name>
    <name type="synonym">Cimex viridulus</name>
    <dbReference type="NCBI Taxonomy" id="85310"/>
    <lineage>
        <taxon>Eukaryota</taxon>
        <taxon>Metazoa</taxon>
        <taxon>Ecdysozoa</taxon>
        <taxon>Arthropoda</taxon>
        <taxon>Hexapoda</taxon>
        <taxon>Insecta</taxon>
        <taxon>Pterygota</taxon>
        <taxon>Neoptera</taxon>
        <taxon>Paraneoptera</taxon>
        <taxon>Hemiptera</taxon>
        <taxon>Heteroptera</taxon>
        <taxon>Panheteroptera</taxon>
        <taxon>Pentatomomorpha</taxon>
        <taxon>Pentatomoidea</taxon>
        <taxon>Pentatomidae</taxon>
        <taxon>Pentatominae</taxon>
        <taxon>Nezara</taxon>
    </lineage>
</organism>
<evidence type="ECO:0000313" key="2">
    <source>
        <dbReference type="Proteomes" id="UP001152798"/>
    </source>
</evidence>
<dbReference type="Proteomes" id="UP001152798">
    <property type="component" value="Chromosome 5"/>
</dbReference>
<keyword evidence="2" id="KW-1185">Reference proteome</keyword>
<dbReference type="EMBL" id="OV725081">
    <property type="protein sequence ID" value="CAH1401647.1"/>
    <property type="molecule type" value="Genomic_DNA"/>
</dbReference>
<protein>
    <submittedName>
        <fullName evidence="1">Uncharacterized protein</fullName>
    </submittedName>
</protein>
<proteinExistence type="predicted"/>
<sequence>MSAYDRNLPLVYFLQAQMKFLGRRHECTICAIERVQRAELRLLCETTSISPSFDSSVTTQCLFEFEWLRGKGSVWGEENPGKGERYWDEAFRLEVEDLKDVDDYGLLLCMGRVPKSQIRVLSIIPQERGQLSAREG</sequence>
<reference evidence="1" key="1">
    <citation type="submission" date="2022-01" db="EMBL/GenBank/DDBJ databases">
        <authorList>
            <person name="King R."/>
        </authorList>
    </citation>
    <scope>NUCLEOTIDE SEQUENCE</scope>
</reference>